<dbReference type="OrthoDB" id="4814848at2759"/>
<reference evidence="2 3" key="1">
    <citation type="submission" date="2020-05" db="EMBL/GenBank/DDBJ databases">
        <title>Identification and distribution of gene clusters putatively required for synthesis of sphingolipid metabolism inhibitors in phylogenetically diverse species of the filamentous fungus Fusarium.</title>
        <authorList>
            <person name="Kim H.-S."/>
            <person name="Busman M."/>
            <person name="Brown D.W."/>
            <person name="Divon H."/>
            <person name="Uhlig S."/>
            <person name="Proctor R.H."/>
        </authorList>
    </citation>
    <scope>NUCLEOTIDE SEQUENCE [LARGE SCALE GENOMIC DNA]</scope>
    <source>
        <strain evidence="2 3">NRRL 20693</strain>
    </source>
</reference>
<dbReference type="AlphaFoldDB" id="A0A8H5TYS2"/>
<sequence length="393" mass="45269">MSSDYSHMLAALGSPDFYKWLDDQRDNSVTEEYRFDEEPAFFYQDSDMNNSSVAPTPRSGWDGNFQQSSDLTSGPLDTGNDFKQESASNTLTVATHNLQVANEEPQQQAHLQQEVHQVQVAQPPYQALSQQIQPCQPQHFQYQYQGYQLQLPKPELTQPQTTELQPVQLQPVAEVQTPQSRQDSMTVLPASERHEKIPKKFRIPAQLKGRDASQEWLISQLNNHTREYQGYIDTPDAAGYWGRVFFSLSRAEGGKVTCPSNDATFPKTHQEYRDRVRQIFEAICDWTSRREWRAKMGSSAAKKWTDKAKADRKAQHNLPEIPDEDLIPPAELIPSVEQQWKNVIHYHLSDIEIELLSSKILDEAIRAQKGENFIPLWSNNETQWEEFDNFGER</sequence>
<keyword evidence="3" id="KW-1185">Reference proteome</keyword>
<evidence type="ECO:0000256" key="1">
    <source>
        <dbReference type="SAM" id="MobiDB-lite"/>
    </source>
</evidence>
<name>A0A8H5TYS2_FUSHE</name>
<feature type="region of interest" description="Disordered" evidence="1">
    <location>
        <begin position="45"/>
        <end position="83"/>
    </location>
</feature>
<dbReference type="Proteomes" id="UP000567885">
    <property type="component" value="Unassembled WGS sequence"/>
</dbReference>
<organism evidence="2 3">
    <name type="scientific">Fusarium heterosporum</name>
    <dbReference type="NCBI Taxonomy" id="42747"/>
    <lineage>
        <taxon>Eukaryota</taxon>
        <taxon>Fungi</taxon>
        <taxon>Dikarya</taxon>
        <taxon>Ascomycota</taxon>
        <taxon>Pezizomycotina</taxon>
        <taxon>Sordariomycetes</taxon>
        <taxon>Hypocreomycetidae</taxon>
        <taxon>Hypocreales</taxon>
        <taxon>Nectriaceae</taxon>
        <taxon>Fusarium</taxon>
        <taxon>Fusarium heterosporum species complex</taxon>
    </lineage>
</organism>
<gene>
    <name evidence="2" type="ORF">FHETE_1675</name>
</gene>
<evidence type="ECO:0000313" key="3">
    <source>
        <dbReference type="Proteomes" id="UP000567885"/>
    </source>
</evidence>
<proteinExistence type="predicted"/>
<accession>A0A8H5TYS2</accession>
<protein>
    <submittedName>
        <fullName evidence="2">Uncharacterized protein</fullName>
    </submittedName>
</protein>
<evidence type="ECO:0000313" key="2">
    <source>
        <dbReference type="EMBL" id="KAF5677624.1"/>
    </source>
</evidence>
<comment type="caution">
    <text evidence="2">The sequence shown here is derived from an EMBL/GenBank/DDBJ whole genome shotgun (WGS) entry which is preliminary data.</text>
</comment>
<dbReference type="EMBL" id="JAAGWQ010000025">
    <property type="protein sequence ID" value="KAF5677624.1"/>
    <property type="molecule type" value="Genomic_DNA"/>
</dbReference>